<feature type="region of interest" description="Disordered" evidence="1">
    <location>
        <begin position="271"/>
        <end position="298"/>
    </location>
</feature>
<dbReference type="SUPFAM" id="SSF52540">
    <property type="entry name" value="P-loop containing nucleoside triphosphate hydrolases"/>
    <property type="match status" value="1"/>
</dbReference>
<dbReference type="InterPro" id="IPR027417">
    <property type="entry name" value="P-loop_NTPase"/>
</dbReference>
<evidence type="ECO:0000256" key="1">
    <source>
        <dbReference type="SAM" id="MobiDB-lite"/>
    </source>
</evidence>
<protein>
    <submittedName>
        <fullName evidence="2">NACHT domain-containing protein</fullName>
    </submittedName>
</protein>
<name>A0ABS0RAC6_9ACTN</name>
<dbReference type="Gene3D" id="3.40.50.300">
    <property type="entry name" value="P-loop containing nucleotide triphosphate hydrolases"/>
    <property type="match status" value="1"/>
</dbReference>
<reference evidence="2 3" key="1">
    <citation type="submission" date="2020-12" db="EMBL/GenBank/DDBJ databases">
        <authorList>
            <person name="Kusuma A.B."/>
            <person name="Nouioui I."/>
            <person name="Goodfellow M."/>
        </authorList>
    </citation>
    <scope>NUCLEOTIDE SEQUENCE [LARGE SCALE GENOMIC DNA]</scope>
    <source>
        <strain evidence="2 3">DSM 41764</strain>
    </source>
</reference>
<feature type="compositionally biased region" description="Polar residues" evidence="1">
    <location>
        <begin position="274"/>
        <end position="286"/>
    </location>
</feature>
<accession>A0ABS0RAC6</accession>
<evidence type="ECO:0000313" key="3">
    <source>
        <dbReference type="Proteomes" id="UP000638849"/>
    </source>
</evidence>
<evidence type="ECO:0000313" key="2">
    <source>
        <dbReference type="EMBL" id="MBI0314357.1"/>
    </source>
</evidence>
<comment type="caution">
    <text evidence="2">The sequence shown here is derived from an EMBL/GenBank/DDBJ whole genome shotgun (WGS) entry which is preliminary data.</text>
</comment>
<sequence length="298" mass="32774">MVYNEFHGVADFVVMGRDISGPVTYAPTYVLADDPLQSARRELARMVGAQWRREAGLRGLLDPVPLGVRWSTAWGDPYGDHPHLAPGGSREASADLTSFTEDFLALPRQRLMVLGGPGAGKSAFCVLLVLSLLARRRPEDPVPVLTTLTSWDPATQDFEVWLTRRLAEDYPRLHHPRGGGANAAARLVEAQAVLPVLDGLDEISPPRRRLALRGLNRALAGDCPIVLTCRTSAYAALLEEADVLRSATVIRALPVTALTALDYLITAVPPQRQEPGSQYSRPWQTTRTDRSPRHCRHR</sequence>
<dbReference type="EMBL" id="JAEEAQ010000123">
    <property type="protein sequence ID" value="MBI0314357.1"/>
    <property type="molecule type" value="Genomic_DNA"/>
</dbReference>
<gene>
    <name evidence="2" type="ORF">JBF12_15435</name>
</gene>
<dbReference type="Proteomes" id="UP000638849">
    <property type="component" value="Unassembled WGS sequence"/>
</dbReference>
<proteinExistence type="predicted"/>
<keyword evidence="3" id="KW-1185">Reference proteome</keyword>
<dbReference type="RefSeq" id="WP_198277432.1">
    <property type="nucleotide sequence ID" value="NZ_BAAAIF010000026.1"/>
</dbReference>
<organism evidence="2 3">
    <name type="scientific">Streptomyces javensis</name>
    <dbReference type="NCBI Taxonomy" id="114698"/>
    <lineage>
        <taxon>Bacteria</taxon>
        <taxon>Bacillati</taxon>
        <taxon>Actinomycetota</taxon>
        <taxon>Actinomycetes</taxon>
        <taxon>Kitasatosporales</taxon>
        <taxon>Streptomycetaceae</taxon>
        <taxon>Streptomyces</taxon>
        <taxon>Streptomyces violaceusniger group</taxon>
    </lineage>
</organism>